<dbReference type="GO" id="GO:0009007">
    <property type="term" value="F:site-specific DNA-methyltransferase (adenine-specific) activity"/>
    <property type="evidence" value="ECO:0007669"/>
    <property type="project" value="UniProtKB-EC"/>
</dbReference>
<dbReference type="InterPro" id="IPR050953">
    <property type="entry name" value="N4_N6_ade-DNA_methylase"/>
</dbReference>
<dbReference type="InterPro" id="IPR002052">
    <property type="entry name" value="DNA_methylase_N6_adenine_CS"/>
</dbReference>
<proteinExistence type="inferred from homology"/>
<evidence type="ECO:0000259" key="8">
    <source>
        <dbReference type="Pfam" id="PF22837"/>
    </source>
</evidence>
<dbReference type="PANTHER" id="PTHR33841">
    <property type="entry name" value="DNA METHYLTRANSFERASE YEEA-RELATED"/>
    <property type="match status" value="1"/>
</dbReference>
<dbReference type="PRINTS" id="PR00507">
    <property type="entry name" value="N12N6MTFRASE"/>
</dbReference>
<dbReference type="InterPro" id="IPR029063">
    <property type="entry name" value="SAM-dependent_MTases_sf"/>
</dbReference>
<organism evidence="9">
    <name type="scientific">Thermofilum adornatum</name>
    <dbReference type="NCBI Taxonomy" id="1365176"/>
    <lineage>
        <taxon>Archaea</taxon>
        <taxon>Thermoproteota</taxon>
        <taxon>Thermoprotei</taxon>
        <taxon>Thermofilales</taxon>
        <taxon>Thermofilaceae</taxon>
        <taxon>Thermofilum</taxon>
    </lineage>
</organism>
<comment type="similarity">
    <text evidence="1">Belongs to the N(4)/N(6)-methyltransferase family.</text>
</comment>
<sequence>MSLEFTQVSFANNVSKWIDQIIMDHNLGFDGADIEIIELKTLKRADVIIWENKKTKKVALHIEIWDPLTDPWGKVEDAYIKATKYKAPYFAVWNITHFYCFETFKEGDFLDKLWFPHTGAPDKVTDAKTYGEAILKYEDEIKKFLEFFLKEFDQIYKGVKPKPALGIDEKFVYMLRGAIHSLSIPVFNYIKEKAQKDQEFRKRLIEYFREQMWTFRNQDEDYDKVARQYVYLLIIKLLFYDILASTPPFNRELKKLTIPATVSKGEELKKIIDNRLEEAHKVTGTYEVILFSNFLDSIVPPDYIVGQIRELAENLANYDFSKIDYEILGFIFQKLIPEDERHKLGQYFTRPDVVDLILGLCTRSPDDRVLDGACGAGTFLVRAYVRKKLLKKEKSHKELLSELYGVDIAKFPALLSMINLVSRNLSQLENAPNIIQKDFFDVEPGKEYPAVEIRDNKARIWRVKLPMEFDAVIMNPPYTRQEEMGDIVEEEKEKVYERCIKDWKEMREDKYTKEKKPRISKRSSIYVYFFIHGGYFLREGGRMGFITSNSWLDTDYGGDLQRYFLENFKIVAVIESKVERWFEDADINTAITILERCSKHEERDNNIVKFVLLKKPLSELIPRAEKAGNEVERWKHIEKLVKLIENTNTYYEDDMIRIFPKKQKELWEEGYDDEKQEYMGSKWGKYLRAPQIFYRILEKGKDKLIPLRTVAKVRPGIKSGADNFFYLKEENIKKLGIEEEFVKHYIIRSIRECKRIAVRRNDLKYRVLLVDKPKEELRGTNVLKYIEYGEKLGLSNPDTNPTCGKRTPWYKLDKREPPPLLFPDVIFERHISPINEAGALADYDLHEIVPFDRSKTILIGALLNCTLSALFAELNGRVNLGQGSLKLQSHEIASIPIVNPSIISPKVRSEIERVFNKMKEQELDSIFKEISANSSAEVSLEKVKPNRRELDRIVMGEILGLSEEEQLEVYRAVVDLVKSRMERAKSIESKKKESRKEELEATVNLYVQEFSRMHGELVKRFKSFPDAYLGKDVKARVIGVPATSKVVACSNLVEGFYVDYGSGKVKCRSMNEAKYVALAILAGKTNILIPEDESTIASIVKEQEEVVRELASKIDEFLELHVADKKLRERIRPLLLRKLLKVDRLEYTC</sequence>
<reference evidence="9" key="1">
    <citation type="journal article" date="2020" name="mSystems">
        <title>Genome- and Community-Level Interaction Insights into Carbon Utilization and Element Cycling Functions of Hydrothermarchaeota in Hydrothermal Sediment.</title>
        <authorList>
            <person name="Zhou Z."/>
            <person name="Liu Y."/>
            <person name="Xu W."/>
            <person name="Pan J."/>
            <person name="Luo Z.H."/>
            <person name="Li M."/>
        </authorList>
    </citation>
    <scope>NUCLEOTIDE SEQUENCE [LARGE SCALE GENOMIC DNA]</scope>
    <source>
        <strain evidence="9">SpSt-116</strain>
    </source>
</reference>
<evidence type="ECO:0000256" key="1">
    <source>
        <dbReference type="ARBA" id="ARBA00006594"/>
    </source>
</evidence>
<dbReference type="SUPFAM" id="SSF53335">
    <property type="entry name" value="S-adenosyl-L-methionine-dependent methyltransferases"/>
    <property type="match status" value="1"/>
</dbReference>
<feature type="domain" description="Type II methyltransferase M.Eco57I C-terminal" evidence="8">
    <location>
        <begin position="699"/>
        <end position="929"/>
    </location>
</feature>
<dbReference type="EMBL" id="DSAY01000059">
    <property type="protein sequence ID" value="HDP14764.1"/>
    <property type="molecule type" value="Genomic_DNA"/>
</dbReference>
<dbReference type="InterPro" id="IPR054520">
    <property type="entry name" value="M_Eco57I_C"/>
</dbReference>
<keyword evidence="4 9" id="KW-0808">Transferase</keyword>
<dbReference type="Pfam" id="PF07669">
    <property type="entry name" value="Eco57I"/>
    <property type="match status" value="1"/>
</dbReference>
<dbReference type="PANTHER" id="PTHR33841:SF5">
    <property type="entry name" value="DNA METHYLASE (MODIFICATION METHYLASE) (METHYLTRANSFERASE)-RELATED"/>
    <property type="match status" value="1"/>
</dbReference>
<evidence type="ECO:0000313" key="9">
    <source>
        <dbReference type="EMBL" id="HDP14764.1"/>
    </source>
</evidence>
<gene>
    <name evidence="9" type="ORF">ENN26_03165</name>
</gene>
<evidence type="ECO:0000259" key="7">
    <source>
        <dbReference type="Pfam" id="PF07669"/>
    </source>
</evidence>
<evidence type="ECO:0000256" key="5">
    <source>
        <dbReference type="ARBA" id="ARBA00022691"/>
    </source>
</evidence>
<keyword evidence="3 9" id="KW-0489">Methyltransferase</keyword>
<evidence type="ECO:0000256" key="3">
    <source>
        <dbReference type="ARBA" id="ARBA00022603"/>
    </source>
</evidence>
<feature type="domain" description="Type II methyltransferase M.TaqI-like" evidence="7">
    <location>
        <begin position="402"/>
        <end position="582"/>
    </location>
</feature>
<keyword evidence="5" id="KW-0949">S-adenosyl-L-methionine</keyword>
<dbReference type="Pfam" id="PF22837">
    <property type="entry name" value="M_Eco57I_C"/>
    <property type="match status" value="1"/>
</dbReference>
<evidence type="ECO:0000256" key="2">
    <source>
        <dbReference type="ARBA" id="ARBA00011900"/>
    </source>
</evidence>
<comment type="catalytic activity">
    <reaction evidence="6">
        <text>a 2'-deoxyadenosine in DNA + S-adenosyl-L-methionine = an N(6)-methyl-2'-deoxyadenosine in DNA + S-adenosyl-L-homocysteine + H(+)</text>
        <dbReference type="Rhea" id="RHEA:15197"/>
        <dbReference type="Rhea" id="RHEA-COMP:12418"/>
        <dbReference type="Rhea" id="RHEA-COMP:12419"/>
        <dbReference type="ChEBI" id="CHEBI:15378"/>
        <dbReference type="ChEBI" id="CHEBI:57856"/>
        <dbReference type="ChEBI" id="CHEBI:59789"/>
        <dbReference type="ChEBI" id="CHEBI:90615"/>
        <dbReference type="ChEBI" id="CHEBI:90616"/>
        <dbReference type="EC" id="2.1.1.72"/>
    </reaction>
</comment>
<dbReference type="AlphaFoldDB" id="A0A7C1G9K3"/>
<protein>
    <recommendedName>
        <fullName evidence="2">site-specific DNA-methyltransferase (adenine-specific)</fullName>
        <ecNumber evidence="2">2.1.1.72</ecNumber>
    </recommendedName>
</protein>
<comment type="caution">
    <text evidence="9">The sequence shown here is derived from an EMBL/GenBank/DDBJ whole genome shotgun (WGS) entry which is preliminary data.</text>
</comment>
<dbReference type="EC" id="2.1.1.72" evidence="2"/>
<dbReference type="Gene3D" id="3.40.50.150">
    <property type="entry name" value="Vaccinia Virus protein VP39"/>
    <property type="match status" value="1"/>
</dbReference>
<accession>A0A7C1G9K3</accession>
<dbReference type="GO" id="GO:0003676">
    <property type="term" value="F:nucleic acid binding"/>
    <property type="evidence" value="ECO:0007669"/>
    <property type="project" value="InterPro"/>
</dbReference>
<evidence type="ECO:0000256" key="6">
    <source>
        <dbReference type="ARBA" id="ARBA00047942"/>
    </source>
</evidence>
<evidence type="ECO:0000256" key="4">
    <source>
        <dbReference type="ARBA" id="ARBA00022679"/>
    </source>
</evidence>
<dbReference type="GO" id="GO:0006304">
    <property type="term" value="P:DNA modification"/>
    <property type="evidence" value="ECO:0007669"/>
    <property type="project" value="InterPro"/>
</dbReference>
<dbReference type="GO" id="GO:0032259">
    <property type="term" value="P:methylation"/>
    <property type="evidence" value="ECO:0007669"/>
    <property type="project" value="UniProtKB-KW"/>
</dbReference>
<name>A0A7C1G9K3_9CREN</name>
<dbReference type="InterPro" id="IPR011639">
    <property type="entry name" value="MethylTrfase_TaqI-like_dom"/>
</dbReference>
<dbReference type="PROSITE" id="PS00092">
    <property type="entry name" value="N6_MTASE"/>
    <property type="match status" value="1"/>
</dbReference>